<organism evidence="3 4">
    <name type="scientific">Aspergillus tamarii</name>
    <dbReference type="NCBI Taxonomy" id="41984"/>
    <lineage>
        <taxon>Eukaryota</taxon>
        <taxon>Fungi</taxon>
        <taxon>Dikarya</taxon>
        <taxon>Ascomycota</taxon>
        <taxon>Pezizomycotina</taxon>
        <taxon>Eurotiomycetes</taxon>
        <taxon>Eurotiomycetidae</taxon>
        <taxon>Eurotiales</taxon>
        <taxon>Aspergillaceae</taxon>
        <taxon>Aspergillus</taxon>
        <taxon>Aspergillus subgen. Circumdati</taxon>
    </lineage>
</organism>
<evidence type="ECO:0000259" key="2">
    <source>
        <dbReference type="Pfam" id="PF01693"/>
    </source>
</evidence>
<dbReference type="SUPFAM" id="SSF55658">
    <property type="entry name" value="L9 N-domain-like"/>
    <property type="match status" value="1"/>
</dbReference>
<evidence type="ECO:0000313" key="3">
    <source>
        <dbReference type="EMBL" id="KAE8157531.1"/>
    </source>
</evidence>
<dbReference type="EMBL" id="ML738721">
    <property type="protein sequence ID" value="KAE8157531.1"/>
    <property type="molecule type" value="Genomic_DNA"/>
</dbReference>
<reference evidence="3 4" key="1">
    <citation type="submission" date="2019-04" db="EMBL/GenBank/DDBJ databases">
        <title>Friends and foes A comparative genomics study of 23 Aspergillus species from section Flavi.</title>
        <authorList>
            <consortium name="DOE Joint Genome Institute"/>
            <person name="Kjaerbolling I."/>
            <person name="Vesth T."/>
            <person name="Frisvad J.C."/>
            <person name="Nybo J.L."/>
            <person name="Theobald S."/>
            <person name="Kildgaard S."/>
            <person name="Isbrandt T."/>
            <person name="Kuo A."/>
            <person name="Sato A."/>
            <person name="Lyhne E.K."/>
            <person name="Kogle M.E."/>
            <person name="Wiebenga A."/>
            <person name="Kun R.S."/>
            <person name="Lubbers R.J."/>
            <person name="Makela M.R."/>
            <person name="Barry K."/>
            <person name="Chovatia M."/>
            <person name="Clum A."/>
            <person name="Daum C."/>
            <person name="Haridas S."/>
            <person name="He G."/>
            <person name="LaButti K."/>
            <person name="Lipzen A."/>
            <person name="Mondo S."/>
            <person name="Riley R."/>
            <person name="Salamov A."/>
            <person name="Simmons B.A."/>
            <person name="Magnuson J.K."/>
            <person name="Henrissat B."/>
            <person name="Mortensen U.H."/>
            <person name="Larsen T.O."/>
            <person name="Devries R.P."/>
            <person name="Grigoriev I.V."/>
            <person name="Machida M."/>
            <person name="Baker S.E."/>
            <person name="Andersen M.R."/>
        </authorList>
    </citation>
    <scope>NUCLEOTIDE SEQUENCE [LARGE SCALE GENOMIC DNA]</scope>
    <source>
        <strain evidence="3 4">CBS 117626</strain>
    </source>
</reference>
<name>A0A5N6UH53_ASPTM</name>
<evidence type="ECO:0000256" key="1">
    <source>
        <dbReference type="SAM" id="MobiDB-lite"/>
    </source>
</evidence>
<dbReference type="AlphaFoldDB" id="A0A5N6UH53"/>
<proteinExistence type="predicted"/>
<dbReference type="Pfam" id="PF01693">
    <property type="entry name" value="Cauli_VI"/>
    <property type="match status" value="1"/>
</dbReference>
<dbReference type="OrthoDB" id="407198at2759"/>
<keyword evidence="4" id="KW-1185">Reference proteome</keyword>
<feature type="compositionally biased region" description="Pro residues" evidence="1">
    <location>
        <begin position="1"/>
        <end position="15"/>
    </location>
</feature>
<dbReference type="Proteomes" id="UP000326950">
    <property type="component" value="Unassembled WGS sequence"/>
</dbReference>
<feature type="region of interest" description="Disordered" evidence="1">
    <location>
        <begin position="1"/>
        <end position="33"/>
    </location>
</feature>
<evidence type="ECO:0000313" key="4">
    <source>
        <dbReference type="Proteomes" id="UP000326950"/>
    </source>
</evidence>
<dbReference type="Gene3D" id="3.40.970.10">
    <property type="entry name" value="Ribonuclease H1, N-terminal domain"/>
    <property type="match status" value="1"/>
</dbReference>
<feature type="domain" description="Ribonuclease H1 N-terminal" evidence="2">
    <location>
        <begin position="39"/>
        <end position="72"/>
    </location>
</feature>
<feature type="compositionally biased region" description="Low complexity" evidence="1">
    <location>
        <begin position="16"/>
        <end position="27"/>
    </location>
</feature>
<gene>
    <name evidence="3" type="ORF">BDV40DRAFT_45275</name>
</gene>
<dbReference type="InterPro" id="IPR009027">
    <property type="entry name" value="Ribosomal_bL9/RNase_H1_N"/>
</dbReference>
<accession>A0A5N6UH53</accession>
<dbReference type="InterPro" id="IPR011320">
    <property type="entry name" value="RNase_H1_N"/>
</dbReference>
<sequence length="146" mass="15799">MTNTTPSPPPGPATKPSPSVHSTPTSTAGAKRKRGSAGKYYAVKAGYQPGVYYAWNDCLTQVTGYRGAVCKGPLYRVDMMCGCPTNGGFSSSILDSRRGKCIPYRLKTSVGAGRHYFRHRPYSILRHTAWTSTRGLYRLGKSSGAD</sequence>
<dbReference type="InterPro" id="IPR037056">
    <property type="entry name" value="RNase_H1_N_sf"/>
</dbReference>
<protein>
    <recommendedName>
        <fullName evidence="2">Ribonuclease H1 N-terminal domain-containing protein</fullName>
    </recommendedName>
</protein>